<feature type="non-terminal residue" evidence="1">
    <location>
        <position position="142"/>
    </location>
</feature>
<protein>
    <submittedName>
        <fullName evidence="1">Uncharacterized protein</fullName>
    </submittedName>
</protein>
<name>A0A392PDZ8_9FABA</name>
<dbReference type="AlphaFoldDB" id="A0A392PDZ8"/>
<reference evidence="1 2" key="1">
    <citation type="journal article" date="2018" name="Front. Plant Sci.">
        <title>Red Clover (Trifolium pratense) and Zigzag Clover (T. medium) - A Picture of Genomic Similarities and Differences.</title>
        <authorList>
            <person name="Dluhosova J."/>
            <person name="Istvanek J."/>
            <person name="Nedelnik J."/>
            <person name="Repkova J."/>
        </authorList>
    </citation>
    <scope>NUCLEOTIDE SEQUENCE [LARGE SCALE GENOMIC DNA]</scope>
    <source>
        <strain evidence="2">cv. 10/8</strain>
        <tissue evidence="1">Leaf</tissue>
    </source>
</reference>
<proteinExistence type="predicted"/>
<sequence>MIATDPGKSMVGEKELTTFDELSSNKGDDFQNLCQNKEGEHILKDFCGEKGIESRGFRRCQENMLSCEEVESDGFKGEGTGEGSEVGPLFSSSQVAFGPCLLGSVFSKDKGKALLVSSCAEGVDKTNLVTFKGGCSVGPSGP</sequence>
<comment type="caution">
    <text evidence="1">The sequence shown here is derived from an EMBL/GenBank/DDBJ whole genome shotgun (WGS) entry which is preliminary data.</text>
</comment>
<dbReference type="Proteomes" id="UP000265520">
    <property type="component" value="Unassembled WGS sequence"/>
</dbReference>
<evidence type="ECO:0000313" key="2">
    <source>
        <dbReference type="Proteomes" id="UP000265520"/>
    </source>
</evidence>
<accession>A0A392PDZ8</accession>
<dbReference type="EMBL" id="LXQA010073582">
    <property type="protein sequence ID" value="MCI09699.1"/>
    <property type="molecule type" value="Genomic_DNA"/>
</dbReference>
<organism evidence="1 2">
    <name type="scientific">Trifolium medium</name>
    <dbReference type="NCBI Taxonomy" id="97028"/>
    <lineage>
        <taxon>Eukaryota</taxon>
        <taxon>Viridiplantae</taxon>
        <taxon>Streptophyta</taxon>
        <taxon>Embryophyta</taxon>
        <taxon>Tracheophyta</taxon>
        <taxon>Spermatophyta</taxon>
        <taxon>Magnoliopsida</taxon>
        <taxon>eudicotyledons</taxon>
        <taxon>Gunneridae</taxon>
        <taxon>Pentapetalae</taxon>
        <taxon>rosids</taxon>
        <taxon>fabids</taxon>
        <taxon>Fabales</taxon>
        <taxon>Fabaceae</taxon>
        <taxon>Papilionoideae</taxon>
        <taxon>50 kb inversion clade</taxon>
        <taxon>NPAAA clade</taxon>
        <taxon>Hologalegina</taxon>
        <taxon>IRL clade</taxon>
        <taxon>Trifolieae</taxon>
        <taxon>Trifolium</taxon>
    </lineage>
</organism>
<evidence type="ECO:0000313" key="1">
    <source>
        <dbReference type="EMBL" id="MCI09699.1"/>
    </source>
</evidence>
<keyword evidence="2" id="KW-1185">Reference proteome</keyword>